<proteinExistence type="predicted"/>
<dbReference type="EMBL" id="JBHTBF010000002">
    <property type="protein sequence ID" value="MFC7316283.1"/>
    <property type="molecule type" value="Genomic_DNA"/>
</dbReference>
<reference evidence="1 2" key="1">
    <citation type="journal article" date="2019" name="Int. J. Syst. Evol. Microbiol.">
        <title>The Global Catalogue of Microorganisms (GCM) 10K type strain sequencing project: providing services to taxonomists for standard genome sequencing and annotation.</title>
        <authorList>
            <consortium name="The Broad Institute Genomics Platform"/>
            <consortium name="The Broad Institute Genome Sequencing Center for Infectious Disease"/>
            <person name="Wu L."/>
            <person name="Ma J."/>
        </authorList>
    </citation>
    <scope>NUCLEOTIDE SEQUENCE [LARGE SCALE GENOMIC DNA]</scope>
    <source>
        <strain evidence="1 2">PSR21</strain>
    </source>
</reference>
<protein>
    <submittedName>
        <fullName evidence="1">LWR-salt protein</fullName>
    </submittedName>
</protein>
<evidence type="ECO:0000313" key="2">
    <source>
        <dbReference type="Proteomes" id="UP001596547"/>
    </source>
</evidence>
<dbReference type="GeneID" id="79313999"/>
<organism evidence="1 2">
    <name type="scientific">Halomarina halobia</name>
    <dbReference type="NCBI Taxonomy" id="3033386"/>
    <lineage>
        <taxon>Archaea</taxon>
        <taxon>Methanobacteriati</taxon>
        <taxon>Methanobacteriota</taxon>
        <taxon>Stenosarchaea group</taxon>
        <taxon>Halobacteria</taxon>
        <taxon>Halobacteriales</taxon>
        <taxon>Natronomonadaceae</taxon>
        <taxon>Halomarina</taxon>
    </lineage>
</organism>
<dbReference type="RefSeq" id="WP_276304456.1">
    <property type="nucleotide sequence ID" value="NZ_CP119992.1"/>
</dbReference>
<keyword evidence="2" id="KW-1185">Reference proteome</keyword>
<accession>A0ABD6A7U5</accession>
<sequence>MPDAAYVFRVRFRLDPDAENVSLAPRTFETTMERAADPPGEEGWLFFRDNLWRGAANDPGYLRELAEEALGVPVESVEFRELRTTAEHLAALKEAIAEELPRGTFGNADTPEAVIRNYLGSSVHVRPEGS</sequence>
<dbReference type="NCBIfam" id="NF033910">
    <property type="entry name" value="LWR_salt"/>
    <property type="match status" value="1"/>
</dbReference>
<dbReference type="AlphaFoldDB" id="A0ABD6A7U5"/>
<evidence type="ECO:0000313" key="1">
    <source>
        <dbReference type="EMBL" id="MFC7316283.1"/>
    </source>
</evidence>
<dbReference type="Pfam" id="PF26423">
    <property type="entry name" value="LWR_salt"/>
    <property type="match status" value="1"/>
</dbReference>
<dbReference type="Proteomes" id="UP001596547">
    <property type="component" value="Unassembled WGS sequence"/>
</dbReference>
<name>A0ABD6A7U5_9EURY</name>
<gene>
    <name evidence="1" type="primary">lwrS</name>
    <name evidence="1" type="ORF">ACFQPE_05665</name>
</gene>
<dbReference type="InterPro" id="IPR049798">
    <property type="entry name" value="LWR_salt"/>
</dbReference>
<comment type="caution">
    <text evidence="1">The sequence shown here is derived from an EMBL/GenBank/DDBJ whole genome shotgun (WGS) entry which is preliminary data.</text>
</comment>